<dbReference type="SUPFAM" id="SSF51182">
    <property type="entry name" value="RmlC-like cupins"/>
    <property type="match status" value="1"/>
</dbReference>
<evidence type="ECO:0000256" key="1">
    <source>
        <dbReference type="ARBA" id="ARBA00029741"/>
    </source>
</evidence>
<feature type="domain" description="Mannose-6-phosphate isomerase cupin" evidence="4">
    <location>
        <begin position="293"/>
        <end position="352"/>
    </location>
</feature>
<evidence type="ECO:0000259" key="4">
    <source>
        <dbReference type="Pfam" id="PF21621"/>
    </source>
</evidence>
<dbReference type="InterPro" id="IPR011051">
    <property type="entry name" value="RmlC_Cupin_sf"/>
</dbReference>
<feature type="domain" description="Phosphomannose isomerase type I catalytic" evidence="3">
    <location>
        <begin position="79"/>
        <end position="135"/>
    </location>
</feature>
<accession>A0ABU9DIL2</accession>
<dbReference type="GO" id="GO:0016853">
    <property type="term" value="F:isomerase activity"/>
    <property type="evidence" value="ECO:0007669"/>
    <property type="project" value="UniProtKB-KW"/>
</dbReference>
<dbReference type="Gene3D" id="2.60.120.10">
    <property type="entry name" value="Jelly Rolls"/>
    <property type="match status" value="2"/>
</dbReference>
<keyword evidence="6" id="KW-1185">Reference proteome</keyword>
<sequence>MTDIDVKELSRQPIRLQSTRVWRTYSGGRLIDEWQGKASAEDSTFPEEWVASVVQATNVGREHLQEGLSALQLADGSQVTLKDVIASDPTVFLGKAHAEKYGDKTGVLVKVLDSSERLTIQVHPDREYAKTKFQSDFGKTEAWYVIGGREVDGEEPYVLFGFKPGVTPKQWKDLFDRQDIPGMLDAMHRIPVREGDVFLVQGGVPHSIGSGCFLIEIQEPTDYTLRTERTTPKGNVVPDQACHQGLGFDEMLNCFHYDTHTLEQVKDRWCKQPAVLEQSAGGLLTALIKNTDTDRFSMNRLTVDTEYSMKGNGTFVIAIVLKGSGTLTGETGETKVGQGDTFFLPASMTELKWARQGEEPLQVILCYPPGV</sequence>
<dbReference type="RefSeq" id="WP_341415796.1">
    <property type="nucleotide sequence ID" value="NZ_JBBPCC010000007.1"/>
</dbReference>
<comment type="caution">
    <text evidence="5">The sequence shown here is derived from an EMBL/GenBank/DDBJ whole genome shotgun (WGS) entry which is preliminary data.</text>
</comment>
<dbReference type="InterPro" id="IPR049071">
    <property type="entry name" value="MPI_cupin_dom"/>
</dbReference>
<evidence type="ECO:0000313" key="5">
    <source>
        <dbReference type="EMBL" id="MEK8128706.1"/>
    </source>
</evidence>
<keyword evidence="5" id="KW-0413">Isomerase</keyword>
<evidence type="ECO:0000313" key="6">
    <source>
        <dbReference type="Proteomes" id="UP001469365"/>
    </source>
</evidence>
<dbReference type="Pfam" id="PF21621">
    <property type="entry name" value="MPI_cupin_dom"/>
    <property type="match status" value="1"/>
</dbReference>
<evidence type="ECO:0000259" key="3">
    <source>
        <dbReference type="Pfam" id="PF20511"/>
    </source>
</evidence>
<dbReference type="EMBL" id="JBBPCC010000007">
    <property type="protein sequence ID" value="MEK8128706.1"/>
    <property type="molecule type" value="Genomic_DNA"/>
</dbReference>
<dbReference type="CDD" id="cd07010">
    <property type="entry name" value="cupin_PMI_type_I_N_bac"/>
    <property type="match status" value="1"/>
</dbReference>
<dbReference type="InterPro" id="IPR014710">
    <property type="entry name" value="RmlC-like_jellyroll"/>
</dbReference>
<protein>
    <recommendedName>
        <fullName evidence="1">Phosphohexomutase</fullName>
    </recommendedName>
    <alternativeName>
        <fullName evidence="2">Phosphomannose isomerase</fullName>
    </alternativeName>
</protein>
<dbReference type="Proteomes" id="UP001469365">
    <property type="component" value="Unassembled WGS sequence"/>
</dbReference>
<gene>
    <name evidence="5" type="ORF">WMW72_12400</name>
</gene>
<dbReference type="InterPro" id="IPR046457">
    <property type="entry name" value="PMI_typeI_cat"/>
</dbReference>
<organism evidence="5 6">
    <name type="scientific">Paenibacillus filicis</name>
    <dbReference type="NCBI Taxonomy" id="669464"/>
    <lineage>
        <taxon>Bacteria</taxon>
        <taxon>Bacillati</taxon>
        <taxon>Bacillota</taxon>
        <taxon>Bacilli</taxon>
        <taxon>Bacillales</taxon>
        <taxon>Paenibacillaceae</taxon>
        <taxon>Paenibacillus</taxon>
    </lineage>
</organism>
<name>A0ABU9DIL2_9BACL</name>
<reference evidence="5 6" key="1">
    <citation type="submission" date="2024-04" db="EMBL/GenBank/DDBJ databases">
        <title>draft genome sequnece of Paenibacillus filicis.</title>
        <authorList>
            <person name="Kim D.-U."/>
        </authorList>
    </citation>
    <scope>NUCLEOTIDE SEQUENCE [LARGE SCALE GENOMIC DNA]</scope>
    <source>
        <strain evidence="5 6">KACC14197</strain>
    </source>
</reference>
<proteinExistence type="predicted"/>
<dbReference type="Pfam" id="PF20511">
    <property type="entry name" value="PMI_typeI_cat"/>
    <property type="match status" value="1"/>
</dbReference>
<evidence type="ECO:0000256" key="2">
    <source>
        <dbReference type="ARBA" id="ARBA00030762"/>
    </source>
</evidence>